<evidence type="ECO:0000256" key="10">
    <source>
        <dbReference type="HAMAP-Rule" id="MF_00185"/>
    </source>
</evidence>
<dbReference type="Gene3D" id="3.40.50.300">
    <property type="entry name" value="P-loop containing nucleotide triphosphate hydrolases"/>
    <property type="match status" value="1"/>
</dbReference>
<comment type="caution">
    <text evidence="10">Lacks conserved residue(s) required for the propagation of feature annotation.</text>
</comment>
<evidence type="ECO:0000256" key="7">
    <source>
        <dbReference type="ARBA" id="ARBA00022840"/>
    </source>
</evidence>
<keyword evidence="8 10" id="KW-0460">Magnesium</keyword>
<feature type="binding site" evidence="10">
    <location>
        <begin position="10"/>
        <end position="15"/>
    </location>
    <ligand>
        <name>substrate</name>
    </ligand>
</feature>
<reference evidence="14 15" key="1">
    <citation type="submission" date="2017-05" db="EMBL/GenBank/DDBJ databases">
        <authorList>
            <person name="Varghese N."/>
            <person name="Submissions S."/>
        </authorList>
    </citation>
    <scope>NUCLEOTIDE SEQUENCE [LARGE SCALE GENOMIC DNA]</scope>
    <source>
        <strain evidence="14 15">DSM 21342</strain>
    </source>
</reference>
<keyword evidence="7 10" id="KW-0067">ATP-binding</keyword>
<evidence type="ECO:0000256" key="12">
    <source>
        <dbReference type="RuleBase" id="RU003784"/>
    </source>
</evidence>
<dbReference type="GO" id="GO:0005524">
    <property type="term" value="F:ATP binding"/>
    <property type="evidence" value="ECO:0007669"/>
    <property type="project" value="UniProtKB-UniRule"/>
</dbReference>
<keyword evidence="6 10" id="KW-0547">Nucleotide-binding</keyword>
<dbReference type="EMBL" id="FXSZ01000006">
    <property type="protein sequence ID" value="SMO69752.1"/>
    <property type="molecule type" value="Genomic_DNA"/>
</dbReference>
<evidence type="ECO:0000256" key="13">
    <source>
        <dbReference type="RuleBase" id="RU003785"/>
    </source>
</evidence>
<organism evidence="14 15">
    <name type="scientific">Solitalea koreensis</name>
    <dbReference type="NCBI Taxonomy" id="543615"/>
    <lineage>
        <taxon>Bacteria</taxon>
        <taxon>Pseudomonadati</taxon>
        <taxon>Bacteroidota</taxon>
        <taxon>Sphingobacteriia</taxon>
        <taxon>Sphingobacteriales</taxon>
        <taxon>Sphingobacteriaceae</taxon>
        <taxon>Solitalea</taxon>
    </lineage>
</organism>
<dbReference type="SUPFAM" id="SSF52540">
    <property type="entry name" value="P-loop containing nucleoside triphosphate hydrolases"/>
    <property type="match status" value="2"/>
</dbReference>
<feature type="site" description="Interaction with substrate tRNA" evidence="10">
    <location>
        <position position="102"/>
    </location>
</feature>
<evidence type="ECO:0000256" key="9">
    <source>
        <dbReference type="ARBA" id="ARBA00049563"/>
    </source>
</evidence>
<keyword evidence="5 10" id="KW-0819">tRNA processing</keyword>
<dbReference type="GO" id="GO:0006400">
    <property type="term" value="P:tRNA modification"/>
    <property type="evidence" value="ECO:0007669"/>
    <property type="project" value="TreeGrafter"/>
</dbReference>
<dbReference type="HAMAP" id="MF_00185">
    <property type="entry name" value="IPP_trans"/>
    <property type="match status" value="1"/>
</dbReference>
<dbReference type="EC" id="2.5.1.75" evidence="10"/>
<dbReference type="OrthoDB" id="9776390at2"/>
<evidence type="ECO:0000256" key="8">
    <source>
        <dbReference type="ARBA" id="ARBA00022842"/>
    </source>
</evidence>
<evidence type="ECO:0000256" key="3">
    <source>
        <dbReference type="ARBA" id="ARBA00005842"/>
    </source>
</evidence>
<gene>
    <name evidence="10" type="primary">miaA</name>
    <name evidence="14" type="ORF">SAMN06265350_106216</name>
</gene>
<feature type="binding site" evidence="10">
    <location>
        <begin position="8"/>
        <end position="15"/>
    </location>
    <ligand>
        <name>ATP</name>
        <dbReference type="ChEBI" id="CHEBI:30616"/>
    </ligand>
</feature>
<dbReference type="Pfam" id="PF01715">
    <property type="entry name" value="IPPT"/>
    <property type="match status" value="1"/>
</dbReference>
<evidence type="ECO:0000313" key="15">
    <source>
        <dbReference type="Proteomes" id="UP000315971"/>
    </source>
</evidence>
<evidence type="ECO:0000256" key="1">
    <source>
        <dbReference type="ARBA" id="ARBA00001946"/>
    </source>
</evidence>
<dbReference type="AlphaFoldDB" id="A0A521DDS9"/>
<accession>A0A521DDS9</accession>
<dbReference type="RefSeq" id="WP_142604170.1">
    <property type="nucleotide sequence ID" value="NZ_FXSZ01000006.1"/>
</dbReference>
<keyword evidence="4 10" id="KW-0808">Transferase</keyword>
<protein>
    <recommendedName>
        <fullName evidence="10">tRNA dimethylallyltransferase</fullName>
        <ecNumber evidence="10">2.5.1.75</ecNumber>
    </recommendedName>
    <alternativeName>
        <fullName evidence="10">Dimethylallyl diphosphate:tRNA dimethylallyltransferase</fullName>
        <shortName evidence="10">DMAPP:tRNA dimethylallyltransferase</shortName>
        <shortName evidence="10">DMATase</shortName>
    </alternativeName>
    <alternativeName>
        <fullName evidence="10">Isopentenyl-diphosphate:tRNA isopentenyltransferase</fullName>
        <shortName evidence="10">IPP transferase</shortName>
        <shortName evidence="10">IPPT</shortName>
        <shortName evidence="10">IPTase</shortName>
    </alternativeName>
</protein>
<comment type="similarity">
    <text evidence="3 10 13">Belongs to the IPP transferase family.</text>
</comment>
<comment type="function">
    <text evidence="2 10 12">Catalyzes the transfer of a dimethylallyl group onto the adenine at position 37 in tRNAs that read codons beginning with uridine, leading to the formation of N6-(dimethylallyl)adenosine (i(6)A).</text>
</comment>
<dbReference type="Proteomes" id="UP000315971">
    <property type="component" value="Unassembled WGS sequence"/>
</dbReference>
<dbReference type="InterPro" id="IPR018022">
    <property type="entry name" value="IPT"/>
</dbReference>
<dbReference type="NCBIfam" id="TIGR00174">
    <property type="entry name" value="miaA"/>
    <property type="match status" value="1"/>
</dbReference>
<feature type="site" description="Interaction with substrate tRNA" evidence="10">
    <location>
        <position position="125"/>
    </location>
</feature>
<comment type="cofactor">
    <cofactor evidence="1 10">
        <name>Mg(2+)</name>
        <dbReference type="ChEBI" id="CHEBI:18420"/>
    </cofactor>
</comment>
<dbReference type="GO" id="GO:0052381">
    <property type="term" value="F:tRNA dimethylallyltransferase activity"/>
    <property type="evidence" value="ECO:0007669"/>
    <property type="project" value="UniProtKB-UniRule"/>
</dbReference>
<dbReference type="InterPro" id="IPR039657">
    <property type="entry name" value="Dimethylallyltransferase"/>
</dbReference>
<feature type="region of interest" description="Interaction with substrate tRNA" evidence="10">
    <location>
        <begin position="33"/>
        <end position="36"/>
    </location>
</feature>
<keyword evidence="15" id="KW-1185">Reference proteome</keyword>
<evidence type="ECO:0000313" key="14">
    <source>
        <dbReference type="EMBL" id="SMO69752.1"/>
    </source>
</evidence>
<evidence type="ECO:0000256" key="6">
    <source>
        <dbReference type="ARBA" id="ARBA00022741"/>
    </source>
</evidence>
<comment type="catalytic activity">
    <reaction evidence="9 10 11">
        <text>adenosine(37) in tRNA + dimethylallyl diphosphate = N(6)-dimethylallyladenosine(37) in tRNA + diphosphate</text>
        <dbReference type="Rhea" id="RHEA:26482"/>
        <dbReference type="Rhea" id="RHEA-COMP:10162"/>
        <dbReference type="Rhea" id="RHEA-COMP:10375"/>
        <dbReference type="ChEBI" id="CHEBI:33019"/>
        <dbReference type="ChEBI" id="CHEBI:57623"/>
        <dbReference type="ChEBI" id="CHEBI:74411"/>
        <dbReference type="ChEBI" id="CHEBI:74415"/>
        <dbReference type="EC" id="2.5.1.75"/>
    </reaction>
</comment>
<name>A0A521DDS9_9SPHI</name>
<evidence type="ECO:0000256" key="5">
    <source>
        <dbReference type="ARBA" id="ARBA00022694"/>
    </source>
</evidence>
<proteinExistence type="inferred from homology"/>
<evidence type="ECO:0000256" key="11">
    <source>
        <dbReference type="RuleBase" id="RU003783"/>
    </source>
</evidence>
<dbReference type="PANTHER" id="PTHR11088:SF60">
    <property type="entry name" value="TRNA DIMETHYLALLYLTRANSFERASE"/>
    <property type="match status" value="1"/>
</dbReference>
<sequence length="306" mass="35193">MNLIVILGPTASGKTKLATHLAYEINGEVLSADSRQIYTGMDIGTGKDLNEYNVNGKLIPYHLINIRNAGDDYNIADYQRDFDEAIHQVGKHNATPILCGGTGMYIDAVLSGFQFTRIPIDEQLRKELLLKDKEELISIFNELPSDYTHLADTSTHKRLIRAIEIASYLQKHPFEFADLPQFKATIIGLKIDRELRRERITKRLQERLQQGLIEEVQALLDKGISAEKIIFYGLEYKLITQYLLHEFSYDEMVAKLEVAIHQFAKRQMTYFRKMERDGHEIHWIDASTPLNEQLDAIKSLLRSKEV</sequence>
<evidence type="ECO:0000256" key="2">
    <source>
        <dbReference type="ARBA" id="ARBA00003213"/>
    </source>
</evidence>
<dbReference type="InterPro" id="IPR027417">
    <property type="entry name" value="P-loop_NTPase"/>
</dbReference>
<dbReference type="PANTHER" id="PTHR11088">
    <property type="entry name" value="TRNA DIMETHYLALLYLTRANSFERASE"/>
    <property type="match status" value="1"/>
</dbReference>
<comment type="subunit">
    <text evidence="10">Monomer.</text>
</comment>
<evidence type="ECO:0000256" key="4">
    <source>
        <dbReference type="ARBA" id="ARBA00022679"/>
    </source>
</evidence>